<protein>
    <submittedName>
        <fullName evidence="1">Uncharacterized protein</fullName>
    </submittedName>
</protein>
<dbReference type="Proteomes" id="UP000434580">
    <property type="component" value="Unassembled WGS sequence"/>
</dbReference>
<evidence type="ECO:0000313" key="2">
    <source>
        <dbReference type="Proteomes" id="UP000434580"/>
    </source>
</evidence>
<dbReference type="EMBL" id="CACSII010000017">
    <property type="protein sequence ID" value="CAA0113529.1"/>
    <property type="molecule type" value="Genomic_DNA"/>
</dbReference>
<dbReference type="AlphaFoldDB" id="A0A5S9QAR8"/>
<gene>
    <name evidence="1" type="ORF">DPBNPPHM_01682</name>
</gene>
<name>A0A5S9QAR8_9GAMM</name>
<organism evidence="1 2">
    <name type="scientific">BD1-7 clade bacterium</name>
    <dbReference type="NCBI Taxonomy" id="2029982"/>
    <lineage>
        <taxon>Bacteria</taxon>
        <taxon>Pseudomonadati</taxon>
        <taxon>Pseudomonadota</taxon>
        <taxon>Gammaproteobacteria</taxon>
        <taxon>Cellvibrionales</taxon>
        <taxon>Spongiibacteraceae</taxon>
        <taxon>BD1-7 clade</taxon>
    </lineage>
</organism>
<proteinExistence type="predicted"/>
<reference evidence="1 2" key="1">
    <citation type="submission" date="2019-11" db="EMBL/GenBank/DDBJ databases">
        <authorList>
            <person name="Holert J."/>
        </authorList>
    </citation>
    <scope>NUCLEOTIDE SEQUENCE [LARGE SCALE GENOMIC DNA]</scope>
    <source>
        <strain evidence="1">BC5_2</strain>
    </source>
</reference>
<sequence>MTLGTWDPNIANKKLEAKETDLANYIEWGAEEIVENQCKNLSPETVSILIPLMKQSRTFWQDATENLAVDDVIKLIRFFTLAEEHNSQLEAGNDSPVIGLSRALKNRGEVLEKTLLLWIRQRSSNRYLPNGSVL</sequence>
<evidence type="ECO:0000313" key="1">
    <source>
        <dbReference type="EMBL" id="CAA0113529.1"/>
    </source>
</evidence>
<accession>A0A5S9QAR8</accession>
<dbReference type="OrthoDB" id="5735008at2"/>